<keyword evidence="2" id="KW-1185">Reference proteome</keyword>
<proteinExistence type="predicted"/>
<name>A0AAV5SX60_9BILA</name>
<dbReference type="Proteomes" id="UP001432027">
    <property type="component" value="Unassembled WGS sequence"/>
</dbReference>
<sequence>MLSRKLNKLRIINDNYPEYLSLNDANKLRERLPLINKKIWFEVTCNQYDDGLNYEHNDHSVQADRRHTNGYNDSFRNLRIKHVSRAD</sequence>
<protein>
    <submittedName>
        <fullName evidence="1">Uncharacterized protein</fullName>
    </submittedName>
</protein>
<accession>A0AAV5SX60</accession>
<evidence type="ECO:0000313" key="2">
    <source>
        <dbReference type="Proteomes" id="UP001432027"/>
    </source>
</evidence>
<organism evidence="1 2">
    <name type="scientific">Pristionchus entomophagus</name>
    <dbReference type="NCBI Taxonomy" id="358040"/>
    <lineage>
        <taxon>Eukaryota</taxon>
        <taxon>Metazoa</taxon>
        <taxon>Ecdysozoa</taxon>
        <taxon>Nematoda</taxon>
        <taxon>Chromadorea</taxon>
        <taxon>Rhabditida</taxon>
        <taxon>Rhabditina</taxon>
        <taxon>Diplogasteromorpha</taxon>
        <taxon>Diplogasteroidea</taxon>
        <taxon>Neodiplogasteridae</taxon>
        <taxon>Pristionchus</taxon>
    </lineage>
</organism>
<dbReference type="AlphaFoldDB" id="A0AAV5SX60"/>
<dbReference type="EMBL" id="BTSX01000002">
    <property type="protein sequence ID" value="GMS85949.1"/>
    <property type="molecule type" value="Genomic_DNA"/>
</dbReference>
<evidence type="ECO:0000313" key="1">
    <source>
        <dbReference type="EMBL" id="GMS85949.1"/>
    </source>
</evidence>
<gene>
    <name evidence="1" type="ORF">PENTCL1PPCAC_8124</name>
</gene>
<comment type="caution">
    <text evidence="1">The sequence shown here is derived from an EMBL/GenBank/DDBJ whole genome shotgun (WGS) entry which is preliminary data.</text>
</comment>
<reference evidence="1" key="1">
    <citation type="submission" date="2023-10" db="EMBL/GenBank/DDBJ databases">
        <title>Genome assembly of Pristionchus species.</title>
        <authorList>
            <person name="Yoshida K."/>
            <person name="Sommer R.J."/>
        </authorList>
    </citation>
    <scope>NUCLEOTIDE SEQUENCE</scope>
    <source>
        <strain evidence="1">RS0144</strain>
    </source>
</reference>